<sequence length="747" mass="77280">MAPPQLRTGPAVPAFPAASALPRRPVRKALAAAALAGSFLLLPPAAAHQARATGTPSAGSTGTPSPVFTGTSPATFTSASPTPFTSASPAPFTGSSPAPFEEQVLFKAGQEADDGAYACFRIPALATTARGTVLAFAEGRKGDCSDATDIDVVVKHSADAGRTWGPLHVVDEGRGDTHGNPAPVVDAHSGRITLLTTYNKGRPGGGNCDVPCDRTPHLQYSDDDGASWSAPRDVSRDLRPPGWNSWYATGPGHGIRLARGPHRGRLVVGLNAESHDGTRVRANHAALALSDDGGAHWRLGAVDTHEVTPEGTYGQKPSELTLAERSDGSVYAGGREQDGTELGNRDFAVSPDGGTAFDGPFRAVPDLYTPMVQGSVAVPRPGRWLFASPADPDRRRSMTIRSSYDEGRTWEGVEHGRLVTADWAGYSDMAVVETEGASEGSGAERPDAKDPADSGGVTTGLLYEAGRRDARDEIRFARFTEEWLGPRAAPSPVTPDRAPGARGALVLGGPRRVAGHFGGALAFDGVDDAVRLPYRSALPLGTRDFTASLWFRSRPAATTTTTTPAVTATTATATGTGTGTAARGEQPLLWMGGMGGAPQVVLRLAPGGRVTGQVTAVAGAGPARTVVLRSAGTYGDGLWHQVVLRRGGGRIVLSVDGAAVRAGDAPGAVSRNSTFGVHVGQRPDGREHLTGELDDVRVYGRALTGREVARLRGGGRTGPGPGPGPGTGTGPGSPRDLILWLPLDHTG</sequence>
<accession>A0A9X2LN41</accession>
<evidence type="ECO:0000256" key="5">
    <source>
        <dbReference type="ARBA" id="ARBA00023157"/>
    </source>
</evidence>
<reference evidence="8" key="1">
    <citation type="submission" date="2022-06" db="EMBL/GenBank/DDBJ databases">
        <title>WGS of actinobacteria.</title>
        <authorList>
            <person name="Thawai C."/>
        </authorList>
    </citation>
    <scope>NUCLEOTIDE SEQUENCE</scope>
    <source>
        <strain evidence="8">AA8</strain>
    </source>
</reference>
<dbReference type="SUPFAM" id="SSF49899">
    <property type="entry name" value="Concanavalin A-like lectins/glucanases"/>
    <property type="match status" value="1"/>
</dbReference>
<dbReference type="InterPro" id="IPR001791">
    <property type="entry name" value="Laminin_G"/>
</dbReference>
<dbReference type="GO" id="GO:0005737">
    <property type="term" value="C:cytoplasm"/>
    <property type="evidence" value="ECO:0007669"/>
    <property type="project" value="TreeGrafter"/>
</dbReference>
<evidence type="ECO:0000256" key="1">
    <source>
        <dbReference type="ARBA" id="ARBA00000427"/>
    </source>
</evidence>
<feature type="region of interest" description="Disordered" evidence="6">
    <location>
        <begin position="711"/>
        <end position="736"/>
    </location>
</feature>
<dbReference type="AlphaFoldDB" id="A0A9X2LN41"/>
<feature type="compositionally biased region" description="Gly residues" evidence="6">
    <location>
        <begin position="712"/>
        <end position="731"/>
    </location>
</feature>
<dbReference type="PANTHER" id="PTHR10628:SF30">
    <property type="entry name" value="EXO-ALPHA-SIALIDASE"/>
    <property type="match status" value="1"/>
</dbReference>
<dbReference type="SMART" id="SM00560">
    <property type="entry name" value="LamGL"/>
    <property type="match status" value="1"/>
</dbReference>
<comment type="caution">
    <text evidence="8">The sequence shown here is derived from an EMBL/GenBank/DDBJ whole genome shotgun (WGS) entry which is preliminary data.</text>
</comment>
<dbReference type="InterPro" id="IPR006558">
    <property type="entry name" value="LamG-like"/>
</dbReference>
<evidence type="ECO:0000313" key="9">
    <source>
        <dbReference type="Proteomes" id="UP001142374"/>
    </source>
</evidence>
<keyword evidence="5" id="KW-1015">Disulfide bond</keyword>
<feature type="compositionally biased region" description="Basic and acidic residues" evidence="6">
    <location>
        <begin position="442"/>
        <end position="452"/>
    </location>
</feature>
<dbReference type="InterPro" id="IPR036278">
    <property type="entry name" value="Sialidase_sf"/>
</dbReference>
<dbReference type="GO" id="GO:0009313">
    <property type="term" value="P:oligosaccharide catabolic process"/>
    <property type="evidence" value="ECO:0007669"/>
    <property type="project" value="TreeGrafter"/>
</dbReference>
<feature type="region of interest" description="Disordered" evidence="6">
    <location>
        <begin position="434"/>
        <end position="459"/>
    </location>
</feature>
<dbReference type="SUPFAM" id="SSF50939">
    <property type="entry name" value="Sialidases"/>
    <property type="match status" value="1"/>
</dbReference>
<comment type="similarity">
    <text evidence="2">Belongs to the glycosyl hydrolase 33 family.</text>
</comment>
<dbReference type="Pfam" id="PF13088">
    <property type="entry name" value="BNR_2"/>
    <property type="match status" value="1"/>
</dbReference>
<dbReference type="RefSeq" id="WP_240976234.1">
    <property type="nucleotide sequence ID" value="NZ_JAATER010000052.1"/>
</dbReference>
<dbReference type="GO" id="GO:0006689">
    <property type="term" value="P:ganglioside catabolic process"/>
    <property type="evidence" value="ECO:0007669"/>
    <property type="project" value="TreeGrafter"/>
</dbReference>
<evidence type="ECO:0000259" key="7">
    <source>
        <dbReference type="PROSITE" id="PS50025"/>
    </source>
</evidence>
<keyword evidence="4" id="KW-0732">Signal</keyword>
<feature type="region of interest" description="Disordered" evidence="6">
    <location>
        <begin position="51"/>
        <end position="96"/>
    </location>
</feature>
<dbReference type="Gene3D" id="2.120.10.10">
    <property type="match status" value="1"/>
</dbReference>
<dbReference type="InterPro" id="IPR026856">
    <property type="entry name" value="Sialidase_fam"/>
</dbReference>
<evidence type="ECO:0000256" key="3">
    <source>
        <dbReference type="ARBA" id="ARBA00012733"/>
    </source>
</evidence>
<dbReference type="GO" id="GO:0016020">
    <property type="term" value="C:membrane"/>
    <property type="evidence" value="ECO:0007669"/>
    <property type="project" value="TreeGrafter"/>
</dbReference>
<name>A0A9X2LN41_9ACTN</name>
<dbReference type="PROSITE" id="PS50025">
    <property type="entry name" value="LAM_G_DOMAIN"/>
    <property type="match status" value="1"/>
</dbReference>
<organism evidence="8 9">
    <name type="scientific">Streptomyces telluris</name>
    <dbReference type="NCBI Taxonomy" id="2720021"/>
    <lineage>
        <taxon>Bacteria</taxon>
        <taxon>Bacillati</taxon>
        <taxon>Actinomycetota</taxon>
        <taxon>Actinomycetes</taxon>
        <taxon>Kitasatosporales</taxon>
        <taxon>Streptomycetaceae</taxon>
        <taxon>Streptomyces</taxon>
    </lineage>
</organism>
<feature type="domain" description="Laminin G" evidence="7">
    <location>
        <begin position="548"/>
        <end position="720"/>
    </location>
</feature>
<dbReference type="SMART" id="SM00282">
    <property type="entry name" value="LamG"/>
    <property type="match status" value="1"/>
</dbReference>
<gene>
    <name evidence="8" type="ORF">NQU55_31165</name>
</gene>
<evidence type="ECO:0000313" key="8">
    <source>
        <dbReference type="EMBL" id="MCQ8774190.1"/>
    </source>
</evidence>
<dbReference type="CDD" id="cd15482">
    <property type="entry name" value="Sialidase_non-viral"/>
    <property type="match status" value="1"/>
</dbReference>
<protein>
    <recommendedName>
        <fullName evidence="3">exo-alpha-sialidase</fullName>
        <ecNumber evidence="3">3.2.1.18</ecNumber>
    </recommendedName>
</protein>
<dbReference type="GO" id="GO:0004308">
    <property type="term" value="F:exo-alpha-sialidase activity"/>
    <property type="evidence" value="ECO:0007669"/>
    <property type="project" value="UniProtKB-EC"/>
</dbReference>
<dbReference type="EMBL" id="JANIID010000039">
    <property type="protein sequence ID" value="MCQ8774190.1"/>
    <property type="molecule type" value="Genomic_DNA"/>
</dbReference>
<dbReference type="Proteomes" id="UP001142374">
    <property type="component" value="Unassembled WGS sequence"/>
</dbReference>
<dbReference type="Pfam" id="PF13385">
    <property type="entry name" value="Laminin_G_3"/>
    <property type="match status" value="1"/>
</dbReference>
<comment type="catalytic activity">
    <reaction evidence="1">
        <text>Hydrolysis of alpha-(2-&gt;3)-, alpha-(2-&gt;6)-, alpha-(2-&gt;8)- glycosidic linkages of terminal sialic acid residues in oligosaccharides, glycoproteins, glycolipids, colominic acid and synthetic substrates.</text>
        <dbReference type="EC" id="3.2.1.18"/>
    </reaction>
</comment>
<evidence type="ECO:0000256" key="2">
    <source>
        <dbReference type="ARBA" id="ARBA00009348"/>
    </source>
</evidence>
<evidence type="ECO:0000256" key="6">
    <source>
        <dbReference type="SAM" id="MobiDB-lite"/>
    </source>
</evidence>
<keyword evidence="9" id="KW-1185">Reference proteome</keyword>
<feature type="compositionally biased region" description="Low complexity" evidence="6">
    <location>
        <begin position="51"/>
        <end position="93"/>
    </location>
</feature>
<dbReference type="CDD" id="cd00110">
    <property type="entry name" value="LamG"/>
    <property type="match status" value="1"/>
</dbReference>
<dbReference type="EC" id="3.2.1.18" evidence="3"/>
<evidence type="ECO:0000256" key="4">
    <source>
        <dbReference type="ARBA" id="ARBA00022729"/>
    </source>
</evidence>
<proteinExistence type="inferred from homology"/>
<dbReference type="PANTHER" id="PTHR10628">
    <property type="entry name" value="SIALIDASE"/>
    <property type="match status" value="1"/>
</dbReference>
<keyword evidence="8" id="KW-0326">Glycosidase</keyword>
<dbReference type="InterPro" id="IPR013320">
    <property type="entry name" value="ConA-like_dom_sf"/>
</dbReference>
<dbReference type="InterPro" id="IPR011040">
    <property type="entry name" value="Sialidase"/>
</dbReference>
<dbReference type="Gene3D" id="2.60.120.200">
    <property type="match status" value="1"/>
</dbReference>
<keyword evidence="8" id="KW-0378">Hydrolase</keyword>